<keyword evidence="3" id="KW-1185">Reference proteome</keyword>
<dbReference type="InterPro" id="IPR021370">
    <property type="entry name" value="DUF2987"/>
</dbReference>
<protein>
    <submittedName>
        <fullName evidence="2">DUF2987 domain-containing protein</fullName>
    </submittedName>
</protein>
<dbReference type="EMBL" id="CP072110">
    <property type="protein sequence ID" value="QTH64226.1"/>
    <property type="molecule type" value="Genomic_DNA"/>
</dbReference>
<dbReference type="Pfam" id="PF11205">
    <property type="entry name" value="DUF2987"/>
    <property type="match status" value="1"/>
</dbReference>
<proteinExistence type="predicted"/>
<feature type="chain" id="PRO_5038045407" evidence="1">
    <location>
        <begin position="26"/>
        <end position="217"/>
    </location>
</feature>
<dbReference type="AlphaFoldDB" id="A0A975DD92"/>
<feature type="signal peptide" evidence="1">
    <location>
        <begin position="1"/>
        <end position="25"/>
    </location>
</feature>
<evidence type="ECO:0000313" key="3">
    <source>
        <dbReference type="Proteomes" id="UP000682739"/>
    </source>
</evidence>
<gene>
    <name evidence="2" type="ORF">J1N51_01710</name>
</gene>
<dbReference type="Proteomes" id="UP000682739">
    <property type="component" value="Chromosome"/>
</dbReference>
<dbReference type="KEGG" id="psym:J1N51_01710"/>
<dbReference type="RefSeq" id="WP_208832281.1">
    <property type="nucleotide sequence ID" value="NZ_CP072110.1"/>
</dbReference>
<evidence type="ECO:0000256" key="1">
    <source>
        <dbReference type="SAM" id="SignalP"/>
    </source>
</evidence>
<evidence type="ECO:0000313" key="2">
    <source>
        <dbReference type="EMBL" id="QTH64226.1"/>
    </source>
</evidence>
<name>A0A975DD92_9GAMM</name>
<organism evidence="2 3">
    <name type="scientific">Psychrosphaera ytuae</name>
    <dbReference type="NCBI Taxonomy" id="2820710"/>
    <lineage>
        <taxon>Bacteria</taxon>
        <taxon>Pseudomonadati</taxon>
        <taxon>Pseudomonadota</taxon>
        <taxon>Gammaproteobacteria</taxon>
        <taxon>Alteromonadales</taxon>
        <taxon>Pseudoalteromonadaceae</taxon>
        <taxon>Psychrosphaera</taxon>
    </lineage>
</organism>
<sequence length="217" mass="24166">MSLLKIKMGAWLAPICLLASSFAVADTKMVLNYDGFFDRIEKLDEPEFTSVKLAFYLKQLSDGQVCPIKNVTLKTKLKEKPVYFYDTGEVVLPYDKQLDLDKAKVIIDKDTLEECGLDMRLESTELFQSEVSTSRITKLTSQFDGALESLAGMMAFLTPDVVGVTFLAAPADELKVVNSKVGQCKSNRCTITIKEIEQVDTVLFNLAPVKALPYITK</sequence>
<keyword evidence="1" id="KW-0732">Signal</keyword>
<accession>A0A975DD92</accession>
<reference evidence="2" key="1">
    <citation type="submission" date="2021-03" db="EMBL/GenBank/DDBJ databases">
        <title>Description of Psychrosphaera ytuae sp. nov. isolated from deep sea sediment of South China Sea.</title>
        <authorList>
            <person name="Zhang J."/>
            <person name="Xu X.-D."/>
        </authorList>
    </citation>
    <scope>NUCLEOTIDE SEQUENCE</scope>
    <source>
        <strain evidence="2">MTZ26</strain>
    </source>
</reference>